<dbReference type="Proteomes" id="UP000565715">
    <property type="component" value="Unassembled WGS sequence"/>
</dbReference>
<proteinExistence type="predicted"/>
<evidence type="ECO:0000313" key="2">
    <source>
        <dbReference type="EMBL" id="NKY33874.1"/>
    </source>
</evidence>
<dbReference type="RefSeq" id="WP_068050296.1">
    <property type="nucleotide sequence ID" value="NZ_JAAXOO010000003.1"/>
</dbReference>
<reference evidence="2 3" key="1">
    <citation type="submission" date="2020-04" db="EMBL/GenBank/DDBJ databases">
        <title>MicrobeNet Type strains.</title>
        <authorList>
            <person name="Nicholson A.C."/>
        </authorList>
    </citation>
    <scope>NUCLEOTIDE SEQUENCE [LARGE SCALE GENOMIC DNA]</scope>
    <source>
        <strain evidence="2 3">DSM 45078</strain>
    </source>
</reference>
<feature type="domain" description="DUF397" evidence="1">
    <location>
        <begin position="8"/>
        <end position="65"/>
    </location>
</feature>
<dbReference type="PROSITE" id="PS51257">
    <property type="entry name" value="PROKAR_LIPOPROTEIN"/>
    <property type="match status" value="1"/>
</dbReference>
<dbReference type="EMBL" id="JAAXOO010000003">
    <property type="protein sequence ID" value="NKY33874.1"/>
    <property type="molecule type" value="Genomic_DNA"/>
</dbReference>
<keyword evidence="3" id="KW-1185">Reference proteome</keyword>
<protein>
    <submittedName>
        <fullName evidence="2">DUF397 domain-containing protein</fullName>
    </submittedName>
</protein>
<dbReference type="AlphaFoldDB" id="A0A846XJ87"/>
<evidence type="ECO:0000259" key="1">
    <source>
        <dbReference type="Pfam" id="PF04149"/>
    </source>
</evidence>
<dbReference type="Pfam" id="PF04149">
    <property type="entry name" value="DUF397"/>
    <property type="match status" value="1"/>
</dbReference>
<gene>
    <name evidence="2" type="ORF">HGA13_12400</name>
</gene>
<name>A0A846XJ87_9NOCA</name>
<dbReference type="InterPro" id="IPR007278">
    <property type="entry name" value="DUF397"/>
</dbReference>
<sequence length="124" mass="13662">MTTQIRRGWRKSSFSNNGGASCVEVNFIGDHVLLRDSKYLRNPDNDPTTQPQISIPADLWTVFCDHSTDPTTQATAGMPTIDRRNDGWITVSCRDTGVTLVFTPGEWAAFIAGIQAEEFSLVVA</sequence>
<comment type="caution">
    <text evidence="2">The sequence shown here is derived from an EMBL/GenBank/DDBJ whole genome shotgun (WGS) entry which is preliminary data.</text>
</comment>
<organism evidence="2 3">
    <name type="scientific">Nocardia speluncae</name>
    <dbReference type="NCBI Taxonomy" id="419477"/>
    <lineage>
        <taxon>Bacteria</taxon>
        <taxon>Bacillati</taxon>
        <taxon>Actinomycetota</taxon>
        <taxon>Actinomycetes</taxon>
        <taxon>Mycobacteriales</taxon>
        <taxon>Nocardiaceae</taxon>
        <taxon>Nocardia</taxon>
    </lineage>
</organism>
<evidence type="ECO:0000313" key="3">
    <source>
        <dbReference type="Proteomes" id="UP000565715"/>
    </source>
</evidence>
<accession>A0A846XJ87</accession>